<dbReference type="PROSITE" id="PS51758">
    <property type="entry name" value="LETM1_RBD"/>
    <property type="match status" value="1"/>
</dbReference>
<keyword evidence="11" id="KW-0406">Ion transport</keyword>
<evidence type="ECO:0000256" key="1">
    <source>
        <dbReference type="ARBA" id="ARBA00004434"/>
    </source>
</evidence>
<proteinExistence type="predicted"/>
<dbReference type="InterPro" id="IPR044202">
    <property type="entry name" value="LETM1/MDM38-like"/>
</dbReference>
<dbReference type="InterPro" id="IPR033122">
    <property type="entry name" value="LETM1-like_RBD"/>
</dbReference>
<evidence type="ECO:0000256" key="10">
    <source>
        <dbReference type="ARBA" id="ARBA00023054"/>
    </source>
</evidence>
<keyword evidence="2" id="KW-0813">Transport</keyword>
<dbReference type="GO" id="GO:0005743">
    <property type="term" value="C:mitochondrial inner membrane"/>
    <property type="evidence" value="ECO:0007669"/>
    <property type="project" value="UniProtKB-SubCell"/>
</dbReference>
<dbReference type="InterPro" id="IPR059005">
    <property type="entry name" value="LETM1_C"/>
</dbReference>
<keyword evidence="7" id="KW-0106">Calcium</keyword>
<evidence type="ECO:0000256" key="14">
    <source>
        <dbReference type="PROSITE-ProRule" id="PRU01094"/>
    </source>
</evidence>
<evidence type="ECO:0000256" key="11">
    <source>
        <dbReference type="ARBA" id="ARBA00023065"/>
    </source>
</evidence>
<dbReference type="PANTHER" id="PTHR14009:SF1">
    <property type="entry name" value="MITOCHONDRIAL PROTON_CALCIUM EXCHANGER PROTEIN"/>
    <property type="match status" value="1"/>
</dbReference>
<evidence type="ECO:0000256" key="8">
    <source>
        <dbReference type="ARBA" id="ARBA00022946"/>
    </source>
</evidence>
<evidence type="ECO:0000256" key="15">
    <source>
        <dbReference type="SAM" id="MobiDB-lite"/>
    </source>
</evidence>
<keyword evidence="3" id="KW-0109">Calcium transport</keyword>
<keyword evidence="10" id="KW-0175">Coiled coil</keyword>
<dbReference type="GO" id="GO:0030003">
    <property type="term" value="P:intracellular monoatomic cation homeostasis"/>
    <property type="evidence" value="ECO:0007669"/>
    <property type="project" value="TreeGrafter"/>
</dbReference>
<keyword evidence="5" id="KW-0479">Metal-binding</keyword>
<dbReference type="Pfam" id="PF07766">
    <property type="entry name" value="LETM1_RBD"/>
    <property type="match status" value="1"/>
</dbReference>
<feature type="region of interest" description="Disordered" evidence="15">
    <location>
        <begin position="508"/>
        <end position="530"/>
    </location>
</feature>
<protein>
    <recommendedName>
        <fullName evidence="17">Letm1 RBD domain-containing protein</fullName>
    </recommendedName>
</protein>
<evidence type="ECO:0000256" key="9">
    <source>
        <dbReference type="ARBA" id="ARBA00022989"/>
    </source>
</evidence>
<keyword evidence="9 16" id="KW-1133">Transmembrane helix</keyword>
<evidence type="ECO:0000256" key="13">
    <source>
        <dbReference type="ARBA" id="ARBA00023136"/>
    </source>
</evidence>
<accession>A0A367KK99</accession>
<name>A0A367KK99_RHIST</name>
<evidence type="ECO:0000256" key="2">
    <source>
        <dbReference type="ARBA" id="ARBA00022448"/>
    </source>
</evidence>
<keyword evidence="12 14" id="KW-0496">Mitochondrion</keyword>
<keyword evidence="4 16" id="KW-0812">Transmembrane</keyword>
<dbReference type="STRING" id="4846.A0A367KK99"/>
<keyword evidence="19" id="KW-1185">Reference proteome</keyword>
<feature type="domain" description="Letm1 RBD" evidence="17">
    <location>
        <begin position="181"/>
        <end position="451"/>
    </location>
</feature>
<reference evidence="18 19" key="1">
    <citation type="journal article" date="2018" name="G3 (Bethesda)">
        <title>Phylogenetic and Phylogenomic Definition of Rhizopus Species.</title>
        <authorList>
            <person name="Gryganskyi A.P."/>
            <person name="Golan J."/>
            <person name="Dolatabadi S."/>
            <person name="Mondo S."/>
            <person name="Robb S."/>
            <person name="Idnurm A."/>
            <person name="Muszewska A."/>
            <person name="Steczkiewicz K."/>
            <person name="Masonjones S."/>
            <person name="Liao H.L."/>
            <person name="Gajdeczka M.T."/>
            <person name="Anike F."/>
            <person name="Vuek A."/>
            <person name="Anishchenko I.M."/>
            <person name="Voigt K."/>
            <person name="de Hoog G.S."/>
            <person name="Smith M.E."/>
            <person name="Heitman J."/>
            <person name="Vilgalys R."/>
            <person name="Stajich J.E."/>
        </authorList>
    </citation>
    <scope>NUCLEOTIDE SEQUENCE [LARGE SCALE GENOMIC DNA]</scope>
    <source>
        <strain evidence="18 19">LSU 92-RS-03</strain>
    </source>
</reference>
<sequence length="530" mass="61554">MLSVSKLAQIIIRRSISRSNALYRPMIYPIERRTFLSPQKLSKNGQCKLQRAEESMDPKEILKRIETIEKNNKPSKEVKKSMWQKVKDEATHYWHGMKLLGLDIKISSRLTYKLLTGSTLTRREHRQLRRTTADIVRLVPLSVFLMVPFMEFLLPVALKVFPNMLPSTFENKKIQEEKKLKLVKVRLEMAKFLQETIAESGQNGSLVDTTHGQEFVDFFRKMRTTGEQPSTEDLIKIASKFEDELTLDNLSRPQLISMCRYMNIKAFGTDNFLRFQIQNHMRQLKLDDQAIQQEGIDHLTTTELHAACAARGIRTIGASNERLRGELAQWLDLQLNHHVPWTLLILSRAFCFTDGMTHEEALRATFNSLPDNLVNEAELHMLETMGTSTYKQKLDVLEQQEEMIEDESEQEEKEKKVHEALSEKMPSDADHKGLTEEQKDNFQKALSKLRSKVDFLGQRAQLNEIKFHHKDYKQLVEDIRAATNKESNVSASRLSKRLEKMLNALDKELDSLENEDQEKEKKEEKRAQAQ</sequence>
<evidence type="ECO:0000256" key="3">
    <source>
        <dbReference type="ARBA" id="ARBA00022568"/>
    </source>
</evidence>
<dbReference type="PANTHER" id="PTHR14009">
    <property type="entry name" value="LEUCINE ZIPPER-EF-HAND CONTAINING TRANSMEMBRANE PROTEIN"/>
    <property type="match status" value="1"/>
</dbReference>
<keyword evidence="6" id="KW-0999">Mitochondrion inner membrane</keyword>
<organism evidence="18 19">
    <name type="scientific">Rhizopus stolonifer</name>
    <name type="common">Rhizopus nigricans</name>
    <dbReference type="NCBI Taxonomy" id="4846"/>
    <lineage>
        <taxon>Eukaryota</taxon>
        <taxon>Fungi</taxon>
        <taxon>Fungi incertae sedis</taxon>
        <taxon>Mucoromycota</taxon>
        <taxon>Mucoromycotina</taxon>
        <taxon>Mucoromycetes</taxon>
        <taxon>Mucorales</taxon>
        <taxon>Mucorineae</taxon>
        <taxon>Rhizopodaceae</taxon>
        <taxon>Rhizopus</taxon>
    </lineage>
</organism>
<feature type="compositionally biased region" description="Basic and acidic residues" evidence="15">
    <location>
        <begin position="518"/>
        <end position="530"/>
    </location>
</feature>
<dbReference type="Pfam" id="PF26561">
    <property type="entry name" value="LETM1_C"/>
    <property type="match status" value="1"/>
</dbReference>
<feature type="compositionally biased region" description="Basic and acidic residues" evidence="15">
    <location>
        <begin position="412"/>
        <end position="434"/>
    </location>
</feature>
<feature type="region of interest" description="Disordered" evidence="15">
    <location>
        <begin position="404"/>
        <end position="434"/>
    </location>
</feature>
<gene>
    <name evidence="18" type="ORF">CU098_009894</name>
</gene>
<dbReference type="GO" id="GO:0043022">
    <property type="term" value="F:ribosome binding"/>
    <property type="evidence" value="ECO:0007669"/>
    <property type="project" value="InterPro"/>
</dbReference>
<evidence type="ECO:0000256" key="5">
    <source>
        <dbReference type="ARBA" id="ARBA00022723"/>
    </source>
</evidence>
<evidence type="ECO:0000256" key="4">
    <source>
        <dbReference type="ARBA" id="ARBA00022692"/>
    </source>
</evidence>
<keyword evidence="8" id="KW-0809">Transit peptide</keyword>
<evidence type="ECO:0000313" key="18">
    <source>
        <dbReference type="EMBL" id="RCI02597.1"/>
    </source>
</evidence>
<evidence type="ECO:0000256" key="7">
    <source>
        <dbReference type="ARBA" id="ARBA00022837"/>
    </source>
</evidence>
<evidence type="ECO:0000313" key="19">
    <source>
        <dbReference type="Proteomes" id="UP000253551"/>
    </source>
</evidence>
<comment type="caution">
    <text evidence="18">The sequence shown here is derived from an EMBL/GenBank/DDBJ whole genome shotgun (WGS) entry which is preliminary data.</text>
</comment>
<dbReference type="OrthoDB" id="275278at2759"/>
<keyword evidence="13 16" id="KW-0472">Membrane</keyword>
<evidence type="ECO:0000256" key="6">
    <source>
        <dbReference type="ARBA" id="ARBA00022792"/>
    </source>
</evidence>
<evidence type="ECO:0000256" key="16">
    <source>
        <dbReference type="SAM" id="Phobius"/>
    </source>
</evidence>
<dbReference type="AlphaFoldDB" id="A0A367KK99"/>
<evidence type="ECO:0000256" key="12">
    <source>
        <dbReference type="ARBA" id="ARBA00023128"/>
    </source>
</evidence>
<evidence type="ECO:0000259" key="17">
    <source>
        <dbReference type="PROSITE" id="PS51758"/>
    </source>
</evidence>
<dbReference type="Proteomes" id="UP000253551">
    <property type="component" value="Unassembled WGS sequence"/>
</dbReference>
<feature type="transmembrane region" description="Helical" evidence="16">
    <location>
        <begin position="135"/>
        <end position="158"/>
    </location>
</feature>
<comment type="subcellular location">
    <subcellularLocation>
        <location evidence="1">Mitochondrion inner membrane</location>
        <topology evidence="1">Single-pass membrane protein</topology>
    </subcellularLocation>
</comment>
<dbReference type="EMBL" id="PJQM01001331">
    <property type="protein sequence ID" value="RCI02597.1"/>
    <property type="molecule type" value="Genomic_DNA"/>
</dbReference>